<dbReference type="AlphaFoldDB" id="A0A182PVB5"/>
<dbReference type="Proteomes" id="UP000075885">
    <property type="component" value="Unassembled WGS sequence"/>
</dbReference>
<dbReference type="GO" id="GO:0005771">
    <property type="term" value="C:multivesicular body"/>
    <property type="evidence" value="ECO:0007669"/>
    <property type="project" value="TreeGrafter"/>
</dbReference>
<dbReference type="Pfam" id="PF25880">
    <property type="entry name" value="WHD_CHMP7_1st"/>
    <property type="match status" value="1"/>
</dbReference>
<evidence type="ECO:0000313" key="3">
    <source>
        <dbReference type="Proteomes" id="UP000075885"/>
    </source>
</evidence>
<evidence type="ECO:0000256" key="1">
    <source>
        <dbReference type="ARBA" id="ARBA00006190"/>
    </source>
</evidence>
<comment type="similarity">
    <text evidence="1">Belongs to the SNF7 family.</text>
</comment>
<name>A0A182PVB5_9DIPT</name>
<proteinExistence type="inferred from homology"/>
<evidence type="ECO:0008006" key="4">
    <source>
        <dbReference type="Google" id="ProtNLM"/>
    </source>
</evidence>
<reference evidence="2" key="2">
    <citation type="submission" date="2020-05" db="UniProtKB">
        <authorList>
            <consortium name="EnsemblMetazoa"/>
        </authorList>
    </citation>
    <scope>IDENTIFICATION</scope>
    <source>
        <strain evidence="2">Epiroticus2</strain>
    </source>
</reference>
<accession>A0A182PVB5</accession>
<dbReference type="PANTHER" id="PTHR22761">
    <property type="entry name" value="CHARGED MULTIVESICULAR BODY PROTEIN"/>
    <property type="match status" value="1"/>
</dbReference>
<protein>
    <recommendedName>
        <fullName evidence="4">Charged multivesicular body protein 7</fullName>
    </recommendedName>
</protein>
<evidence type="ECO:0000313" key="2">
    <source>
        <dbReference type="EnsemblMetazoa" id="AEPI010902-PA"/>
    </source>
</evidence>
<dbReference type="VEuPathDB" id="VectorBase:AEPI010902"/>
<organism evidence="2 3">
    <name type="scientific">Anopheles epiroticus</name>
    <dbReference type="NCBI Taxonomy" id="199890"/>
    <lineage>
        <taxon>Eukaryota</taxon>
        <taxon>Metazoa</taxon>
        <taxon>Ecdysozoa</taxon>
        <taxon>Arthropoda</taxon>
        <taxon>Hexapoda</taxon>
        <taxon>Insecta</taxon>
        <taxon>Pterygota</taxon>
        <taxon>Neoptera</taxon>
        <taxon>Endopterygota</taxon>
        <taxon>Diptera</taxon>
        <taxon>Nematocera</taxon>
        <taxon>Culicoidea</taxon>
        <taxon>Culicidae</taxon>
        <taxon>Anophelinae</taxon>
        <taxon>Anopheles</taxon>
    </lineage>
</organism>
<dbReference type="GO" id="GO:0032511">
    <property type="term" value="P:late endosome to vacuole transport via multivesicular body sorting pathway"/>
    <property type="evidence" value="ECO:0007669"/>
    <property type="project" value="TreeGrafter"/>
</dbReference>
<dbReference type="GO" id="GO:0000815">
    <property type="term" value="C:ESCRT III complex"/>
    <property type="evidence" value="ECO:0007669"/>
    <property type="project" value="TreeGrafter"/>
</dbReference>
<reference evidence="3" key="1">
    <citation type="submission" date="2013-03" db="EMBL/GenBank/DDBJ databases">
        <title>The Genome Sequence of Anopheles epiroticus epiroticus2.</title>
        <authorList>
            <consortium name="The Broad Institute Genomics Platform"/>
            <person name="Neafsey D.E."/>
            <person name="Howell P."/>
            <person name="Walker B."/>
            <person name="Young S.K."/>
            <person name="Zeng Q."/>
            <person name="Gargeya S."/>
            <person name="Fitzgerald M."/>
            <person name="Haas B."/>
            <person name="Abouelleil A."/>
            <person name="Allen A.W."/>
            <person name="Alvarado L."/>
            <person name="Arachchi H.M."/>
            <person name="Berlin A.M."/>
            <person name="Chapman S.B."/>
            <person name="Gainer-Dewar J."/>
            <person name="Goldberg J."/>
            <person name="Griggs A."/>
            <person name="Gujja S."/>
            <person name="Hansen M."/>
            <person name="Howarth C."/>
            <person name="Imamovic A."/>
            <person name="Ireland A."/>
            <person name="Larimer J."/>
            <person name="McCowan C."/>
            <person name="Murphy C."/>
            <person name="Pearson M."/>
            <person name="Poon T.W."/>
            <person name="Priest M."/>
            <person name="Roberts A."/>
            <person name="Saif S."/>
            <person name="Shea T."/>
            <person name="Sisk P."/>
            <person name="Sykes S."/>
            <person name="Wortman J."/>
            <person name="Nusbaum C."/>
            <person name="Birren B."/>
        </authorList>
    </citation>
    <scope>NUCLEOTIDE SEQUENCE [LARGE SCALE GENOMIC DNA]</scope>
    <source>
        <strain evidence="3">Epiroticus2</strain>
    </source>
</reference>
<dbReference type="EnsemblMetazoa" id="AEPI010902-RA">
    <property type="protein sequence ID" value="AEPI010902-PA"/>
    <property type="gene ID" value="AEPI010902"/>
</dbReference>
<dbReference type="Pfam" id="PF03357">
    <property type="entry name" value="Snf7"/>
    <property type="match status" value="1"/>
</dbReference>
<dbReference type="InterPro" id="IPR005024">
    <property type="entry name" value="Snf7_fam"/>
</dbReference>
<dbReference type="Gene3D" id="6.10.140.1230">
    <property type="match status" value="1"/>
</dbReference>
<dbReference type="GO" id="GO:0009898">
    <property type="term" value="C:cytoplasmic side of plasma membrane"/>
    <property type="evidence" value="ECO:0007669"/>
    <property type="project" value="TreeGrafter"/>
</dbReference>
<dbReference type="PANTHER" id="PTHR22761:SF21">
    <property type="entry name" value="CHARGED MULTIVESICULAR BODY PROTEIN 7"/>
    <property type="match status" value="1"/>
</dbReference>
<keyword evidence="3" id="KW-1185">Reference proteome</keyword>
<dbReference type="STRING" id="199890.A0A182PVB5"/>
<sequence length="405" mass="45672">MKFWKDLIFSSCSASGSSVVSINMLKERFRRKGTVPYCLNTVFQDMLVKGELCKEVRLKDQQRPGTFGLNLWTAGQIIKAPIMWSYETFRGSVVGSGTINENENFVVKAVAQEHGKIIETIVAKRELQNKVIKYEELLTLLQESSTLTCTGIEAAVMLLEKENRVITQPIFVEDTNTFLVKFSCANTVVQPISSIEISIYELEQSESRLMEDITSIERNISQTMEKVREQIKNGQKQMAKTFIKKKHVLEKNMERKISALETLQGILLKIHNCQSDKNVIEAYKLGTNALKNALKESGITIDQLDETMAEMKHVLEQHDEILSTIGANSGDDVDELELEQELGDLIDIKLAETNIDKKGSQMPPSKPAMEDKTSDMHDFDTEIEKRLAALRVDVSESYKVADPGL</sequence>
<dbReference type="GO" id="GO:0006900">
    <property type="term" value="P:vesicle budding from membrane"/>
    <property type="evidence" value="ECO:0007669"/>
    <property type="project" value="TreeGrafter"/>
</dbReference>